<comment type="subunit">
    <text evidence="5">Homodimer.</text>
</comment>
<dbReference type="Pfam" id="PF00908">
    <property type="entry name" value="dTDP_sugar_isom"/>
    <property type="match status" value="1"/>
</dbReference>
<evidence type="ECO:0000256" key="4">
    <source>
        <dbReference type="ARBA" id="ARBA00019595"/>
    </source>
</evidence>
<evidence type="ECO:0000256" key="3">
    <source>
        <dbReference type="ARBA" id="ARBA00012098"/>
    </source>
</evidence>
<dbReference type="Proteomes" id="UP001310692">
    <property type="component" value="Unassembled WGS sequence"/>
</dbReference>
<organism evidence="6 7">
    <name type="scientific">Hyphobacterium marinum</name>
    <dbReference type="NCBI Taxonomy" id="3116574"/>
    <lineage>
        <taxon>Bacteria</taxon>
        <taxon>Pseudomonadati</taxon>
        <taxon>Pseudomonadota</taxon>
        <taxon>Alphaproteobacteria</taxon>
        <taxon>Maricaulales</taxon>
        <taxon>Maricaulaceae</taxon>
        <taxon>Hyphobacterium</taxon>
    </lineage>
</organism>
<evidence type="ECO:0000256" key="2">
    <source>
        <dbReference type="ARBA" id="ARBA00001997"/>
    </source>
</evidence>
<dbReference type="InterPro" id="IPR011051">
    <property type="entry name" value="RmlC_Cupin_sf"/>
</dbReference>
<dbReference type="PANTHER" id="PTHR21047">
    <property type="entry name" value="DTDP-6-DEOXY-D-GLUCOSE-3,5 EPIMERASE"/>
    <property type="match status" value="1"/>
</dbReference>
<evidence type="ECO:0000313" key="6">
    <source>
        <dbReference type="EMBL" id="MEE2567666.1"/>
    </source>
</evidence>
<evidence type="ECO:0000256" key="1">
    <source>
        <dbReference type="ARBA" id="ARBA00001298"/>
    </source>
</evidence>
<dbReference type="SUPFAM" id="SSF51182">
    <property type="entry name" value="RmlC-like cupins"/>
    <property type="match status" value="1"/>
</dbReference>
<protein>
    <recommendedName>
        <fullName evidence="4 5">dTDP-4-dehydrorhamnose 3,5-epimerase</fullName>
        <ecNumber evidence="3 5">5.1.3.13</ecNumber>
    </recommendedName>
    <alternativeName>
        <fullName evidence="5">Thymidine diphospho-4-keto-rhamnose 3,5-epimerase</fullName>
    </alternativeName>
</protein>
<sequence length="188" mass="20964">MSETLAPFFDAYVLEPARHSDERGWFSVTWSADGFRQETGVDTVFVQDNLSRSLKAGTVRGLHYQREPHAQGKLVRCARGALYDVIVDIREGSPTYGQWGGVELTAENGRQLWVPRGYAHGFVALTDGTEIAYKVDGQYARDLEGTVLWSDPDLAIDWPFDRSTALLKAADREAPRLKDASPGFVWKG</sequence>
<evidence type="ECO:0000256" key="5">
    <source>
        <dbReference type="RuleBase" id="RU364069"/>
    </source>
</evidence>
<comment type="function">
    <text evidence="2 5">Catalyzes the epimerization of the C3' and C5'positions of dTDP-6-deoxy-D-xylo-4-hexulose, forming dTDP-6-deoxy-L-lyxo-4-hexulose.</text>
</comment>
<dbReference type="InterPro" id="IPR000888">
    <property type="entry name" value="RmlC-like"/>
</dbReference>
<dbReference type="RefSeq" id="WP_330197238.1">
    <property type="nucleotide sequence ID" value="NZ_JAZDRO010000008.1"/>
</dbReference>
<dbReference type="PANTHER" id="PTHR21047:SF2">
    <property type="entry name" value="THYMIDINE DIPHOSPHO-4-KETO-RHAMNOSE 3,5-EPIMERASE"/>
    <property type="match status" value="1"/>
</dbReference>
<reference evidence="6 7" key="1">
    <citation type="submission" date="2024-01" db="EMBL/GenBank/DDBJ databases">
        <title>Hyphobacterium bacterium isolated from marine sediment.</title>
        <authorList>
            <person name="Zhao S."/>
        </authorList>
    </citation>
    <scope>NUCLEOTIDE SEQUENCE [LARGE SCALE GENOMIC DNA]</scope>
    <source>
        <strain evidence="6 7">Y60-23</strain>
    </source>
</reference>
<comment type="pathway">
    <text evidence="5">Carbohydrate biosynthesis; dTDP-L-rhamnose biosynthesis.</text>
</comment>
<comment type="similarity">
    <text evidence="5">Belongs to the dTDP-4-dehydrorhamnose 3,5-epimerase family.</text>
</comment>
<dbReference type="GO" id="GO:0008830">
    <property type="term" value="F:dTDP-4-dehydrorhamnose 3,5-epimerase activity"/>
    <property type="evidence" value="ECO:0007669"/>
    <property type="project" value="UniProtKB-EC"/>
</dbReference>
<dbReference type="InterPro" id="IPR014710">
    <property type="entry name" value="RmlC-like_jellyroll"/>
</dbReference>
<proteinExistence type="inferred from homology"/>
<dbReference type="EC" id="5.1.3.13" evidence="3 5"/>
<keyword evidence="7" id="KW-1185">Reference proteome</keyword>
<dbReference type="NCBIfam" id="TIGR01221">
    <property type="entry name" value="rmlC"/>
    <property type="match status" value="1"/>
</dbReference>
<dbReference type="EMBL" id="JAZDRO010000008">
    <property type="protein sequence ID" value="MEE2567666.1"/>
    <property type="molecule type" value="Genomic_DNA"/>
</dbReference>
<gene>
    <name evidence="6" type="primary">rfbC</name>
    <name evidence="6" type="ORF">V0U35_13360</name>
</gene>
<dbReference type="CDD" id="cd00438">
    <property type="entry name" value="cupin_RmlC"/>
    <property type="match status" value="1"/>
</dbReference>
<name>A0ABU7M1J4_9PROT</name>
<keyword evidence="5 6" id="KW-0413">Isomerase</keyword>
<dbReference type="Gene3D" id="2.60.120.10">
    <property type="entry name" value="Jelly Rolls"/>
    <property type="match status" value="1"/>
</dbReference>
<comment type="catalytic activity">
    <reaction evidence="1 5">
        <text>dTDP-4-dehydro-6-deoxy-alpha-D-glucose = dTDP-4-dehydro-beta-L-rhamnose</text>
        <dbReference type="Rhea" id="RHEA:16969"/>
        <dbReference type="ChEBI" id="CHEBI:57649"/>
        <dbReference type="ChEBI" id="CHEBI:62830"/>
        <dbReference type="EC" id="5.1.3.13"/>
    </reaction>
</comment>
<accession>A0ABU7M1J4</accession>
<comment type="caution">
    <text evidence="6">The sequence shown here is derived from an EMBL/GenBank/DDBJ whole genome shotgun (WGS) entry which is preliminary data.</text>
</comment>
<evidence type="ECO:0000313" key="7">
    <source>
        <dbReference type="Proteomes" id="UP001310692"/>
    </source>
</evidence>